<dbReference type="PROSITE" id="PS00108">
    <property type="entry name" value="PROTEIN_KINASE_ST"/>
    <property type="match status" value="1"/>
</dbReference>
<gene>
    <name evidence="11" type="ORF">SteCoe_21917</name>
</gene>
<dbReference type="PROSITE" id="PS00107">
    <property type="entry name" value="PROTEIN_KINASE_ATP"/>
    <property type="match status" value="1"/>
</dbReference>
<dbReference type="InterPro" id="IPR017441">
    <property type="entry name" value="Protein_kinase_ATP_BS"/>
</dbReference>
<name>A0A1R2BNZ7_9CILI</name>
<keyword evidence="4 8" id="KW-0547">Nucleotide-binding</keyword>
<dbReference type="SUPFAM" id="SSF56112">
    <property type="entry name" value="Protein kinase-like (PK-like)"/>
    <property type="match status" value="1"/>
</dbReference>
<feature type="repeat" description="ANK" evidence="7">
    <location>
        <begin position="153"/>
        <end position="185"/>
    </location>
</feature>
<evidence type="ECO:0000256" key="6">
    <source>
        <dbReference type="ARBA" id="ARBA00022840"/>
    </source>
</evidence>
<dbReference type="Gene3D" id="3.30.200.20">
    <property type="entry name" value="Phosphorylase Kinase, domain 1"/>
    <property type="match status" value="1"/>
</dbReference>
<keyword evidence="7" id="KW-0040">ANK repeat</keyword>
<dbReference type="InterPro" id="IPR008271">
    <property type="entry name" value="Ser/Thr_kinase_AS"/>
</dbReference>
<dbReference type="Gene3D" id="1.25.40.20">
    <property type="entry name" value="Ankyrin repeat-containing domain"/>
    <property type="match status" value="1"/>
</dbReference>
<dbReference type="PROSITE" id="PS50011">
    <property type="entry name" value="PROTEIN_KINASE_DOM"/>
    <property type="match status" value="1"/>
</dbReference>
<dbReference type="Gene3D" id="1.10.510.10">
    <property type="entry name" value="Transferase(Phosphotransferase) domain 1"/>
    <property type="match status" value="1"/>
</dbReference>
<dbReference type="InterPro" id="IPR011009">
    <property type="entry name" value="Kinase-like_dom_sf"/>
</dbReference>
<evidence type="ECO:0000313" key="11">
    <source>
        <dbReference type="EMBL" id="OMJ78285.1"/>
    </source>
</evidence>
<feature type="binding site" evidence="8">
    <location>
        <position position="309"/>
    </location>
    <ligand>
        <name>ATP</name>
        <dbReference type="ChEBI" id="CHEBI:30616"/>
    </ligand>
</feature>
<evidence type="ECO:0000256" key="1">
    <source>
        <dbReference type="ARBA" id="ARBA00022527"/>
    </source>
</evidence>
<reference evidence="11 12" key="1">
    <citation type="submission" date="2016-11" db="EMBL/GenBank/DDBJ databases">
        <title>The macronuclear genome of Stentor coeruleus: a giant cell with tiny introns.</title>
        <authorList>
            <person name="Slabodnick M."/>
            <person name="Ruby J.G."/>
            <person name="Reiff S.B."/>
            <person name="Swart E.C."/>
            <person name="Gosai S."/>
            <person name="Prabakaran S."/>
            <person name="Witkowska E."/>
            <person name="Larue G.E."/>
            <person name="Fisher S."/>
            <person name="Freeman R.M."/>
            <person name="Gunawardena J."/>
            <person name="Chu W."/>
            <person name="Stover N.A."/>
            <person name="Gregory B.D."/>
            <person name="Nowacki M."/>
            <person name="Derisi J."/>
            <person name="Roy S.W."/>
            <person name="Marshall W.F."/>
            <person name="Sood P."/>
        </authorList>
    </citation>
    <scope>NUCLEOTIDE SEQUENCE [LARGE SCALE GENOMIC DNA]</scope>
    <source>
        <strain evidence="11">WM001</strain>
    </source>
</reference>
<evidence type="ECO:0000256" key="8">
    <source>
        <dbReference type="PROSITE-ProRule" id="PRU10141"/>
    </source>
</evidence>
<keyword evidence="1" id="KW-0723">Serine/threonine-protein kinase</keyword>
<dbReference type="InterPro" id="IPR000719">
    <property type="entry name" value="Prot_kinase_dom"/>
</dbReference>
<evidence type="ECO:0000256" key="5">
    <source>
        <dbReference type="ARBA" id="ARBA00022777"/>
    </source>
</evidence>
<sequence length="588" mass="66408">MEPYNHKGYNFKLSAESPKVLDEEETKYSIKTESIVCCDFDFNDFQDSLIDSMSESCESHFIQKVPVMSCAPTKLKGENYSMALWSAAQSNNANLCRSILEKFSSSDQSADVNYKGTDENTALHLASTSGYLKVCENLIDYGEGTHINARNSKMEIPLHLSCANGHLKISQLLVRSGADINAIDINGNTPLHRASINSHGHIIAWLLTRGPNLAIKNIDNKTPEEVSSNAVGQYYHKYLKRTITLPGPSISPSLKKEARKFRIQDFSNKHEAGKISCHDFVGICELGHGSFGDVYLVSKQNTGKLYAMKVLRKDRIMEGNLIKYALTERNVLTYIRHPFIVSLNFAFQTSSKLFLILDYCAGGDLSTHLMRDKKFPEIRAKMYVCEIVLALEELHRNDIIYRDLKPDNIVLDKDGHALLTDFGLSKEGILDNYAARSFCGSLAYLAPEMIERNGHGKAVDWYLLGVVFYEMVVGIPPYFSMNKDELINNIQCGKMKIPGYLSIEARELIKDLTERDPSKRLGAMRDAEEVKQHVFFKGVDWDSVLRKELKPPIPKIFEVPNTRIPSEKLYGDVSNIDERINNWTFVAE</sequence>
<dbReference type="AlphaFoldDB" id="A0A1R2BNZ7"/>
<keyword evidence="5" id="KW-0418">Kinase</keyword>
<dbReference type="PROSITE" id="PS50297">
    <property type="entry name" value="ANK_REP_REGION"/>
    <property type="match status" value="3"/>
</dbReference>
<organism evidence="11 12">
    <name type="scientific">Stentor coeruleus</name>
    <dbReference type="NCBI Taxonomy" id="5963"/>
    <lineage>
        <taxon>Eukaryota</taxon>
        <taxon>Sar</taxon>
        <taxon>Alveolata</taxon>
        <taxon>Ciliophora</taxon>
        <taxon>Postciliodesmatophora</taxon>
        <taxon>Heterotrichea</taxon>
        <taxon>Heterotrichida</taxon>
        <taxon>Stentoridae</taxon>
        <taxon>Stentor</taxon>
    </lineage>
</organism>
<keyword evidence="2" id="KW-0597">Phosphoprotein</keyword>
<dbReference type="Pfam" id="PF12796">
    <property type="entry name" value="Ank_2"/>
    <property type="match status" value="1"/>
</dbReference>
<dbReference type="Pfam" id="PF00069">
    <property type="entry name" value="Pkinase"/>
    <property type="match status" value="1"/>
</dbReference>
<dbReference type="InterPro" id="IPR036770">
    <property type="entry name" value="Ankyrin_rpt-contain_sf"/>
</dbReference>
<dbReference type="FunFam" id="3.30.200.20:FF:000042">
    <property type="entry name" value="Aurora kinase A"/>
    <property type="match status" value="1"/>
</dbReference>
<protein>
    <recommendedName>
        <fullName evidence="13">Protein kinase domain-containing protein</fullName>
    </recommendedName>
</protein>
<dbReference type="GO" id="GO:0004674">
    <property type="term" value="F:protein serine/threonine kinase activity"/>
    <property type="evidence" value="ECO:0007669"/>
    <property type="project" value="UniProtKB-KW"/>
</dbReference>
<evidence type="ECO:0000259" key="10">
    <source>
        <dbReference type="PROSITE" id="PS51285"/>
    </source>
</evidence>
<accession>A0A1R2BNZ7</accession>
<keyword evidence="12" id="KW-1185">Reference proteome</keyword>
<evidence type="ECO:0000313" key="12">
    <source>
        <dbReference type="Proteomes" id="UP000187209"/>
    </source>
</evidence>
<evidence type="ECO:0000256" key="3">
    <source>
        <dbReference type="ARBA" id="ARBA00022679"/>
    </source>
</evidence>
<dbReference type="PROSITE" id="PS50088">
    <property type="entry name" value="ANK_REPEAT"/>
    <property type="match status" value="3"/>
</dbReference>
<dbReference type="FunFam" id="1.10.510.10:FF:000210">
    <property type="entry name" value="Non-specific serine/threonine protein kinase"/>
    <property type="match status" value="1"/>
</dbReference>
<feature type="domain" description="AGC-kinase C-terminal" evidence="10">
    <location>
        <begin position="537"/>
        <end position="588"/>
    </location>
</feature>
<comment type="caution">
    <text evidence="11">The sequence shown here is derived from an EMBL/GenBank/DDBJ whole genome shotgun (WGS) entry which is preliminary data.</text>
</comment>
<evidence type="ECO:0000256" key="2">
    <source>
        <dbReference type="ARBA" id="ARBA00022553"/>
    </source>
</evidence>
<dbReference type="PANTHER" id="PTHR24351">
    <property type="entry name" value="RIBOSOMAL PROTEIN S6 KINASE"/>
    <property type="match status" value="1"/>
</dbReference>
<dbReference type="InterPro" id="IPR002110">
    <property type="entry name" value="Ankyrin_rpt"/>
</dbReference>
<feature type="repeat" description="ANK" evidence="7">
    <location>
        <begin position="118"/>
        <end position="150"/>
    </location>
</feature>
<feature type="repeat" description="ANK" evidence="7">
    <location>
        <begin position="186"/>
        <end position="218"/>
    </location>
</feature>
<dbReference type="InterPro" id="IPR045270">
    <property type="entry name" value="STKc_AGC"/>
</dbReference>
<dbReference type="InterPro" id="IPR000961">
    <property type="entry name" value="AGC-kinase_C"/>
</dbReference>
<dbReference type="SMART" id="SM00248">
    <property type="entry name" value="ANK"/>
    <property type="match status" value="4"/>
</dbReference>
<dbReference type="PROSITE" id="PS51285">
    <property type="entry name" value="AGC_KINASE_CTER"/>
    <property type="match status" value="1"/>
</dbReference>
<dbReference type="Proteomes" id="UP000187209">
    <property type="component" value="Unassembled WGS sequence"/>
</dbReference>
<proteinExistence type="predicted"/>
<dbReference type="GO" id="GO:0005524">
    <property type="term" value="F:ATP binding"/>
    <property type="evidence" value="ECO:0007669"/>
    <property type="project" value="UniProtKB-UniRule"/>
</dbReference>
<feature type="domain" description="Protein kinase" evidence="9">
    <location>
        <begin position="280"/>
        <end position="536"/>
    </location>
</feature>
<evidence type="ECO:0000256" key="4">
    <source>
        <dbReference type="ARBA" id="ARBA00022741"/>
    </source>
</evidence>
<dbReference type="EMBL" id="MPUH01000529">
    <property type="protein sequence ID" value="OMJ78285.1"/>
    <property type="molecule type" value="Genomic_DNA"/>
</dbReference>
<evidence type="ECO:0000259" key="9">
    <source>
        <dbReference type="PROSITE" id="PS50011"/>
    </source>
</evidence>
<dbReference type="SUPFAM" id="SSF48403">
    <property type="entry name" value="Ankyrin repeat"/>
    <property type="match status" value="1"/>
</dbReference>
<evidence type="ECO:0000256" key="7">
    <source>
        <dbReference type="PROSITE-ProRule" id="PRU00023"/>
    </source>
</evidence>
<dbReference type="OrthoDB" id="430364at2759"/>
<dbReference type="CDD" id="cd05123">
    <property type="entry name" value="STKc_AGC"/>
    <property type="match status" value="1"/>
</dbReference>
<evidence type="ECO:0008006" key="13">
    <source>
        <dbReference type="Google" id="ProtNLM"/>
    </source>
</evidence>
<dbReference type="SMART" id="SM00220">
    <property type="entry name" value="S_TKc"/>
    <property type="match status" value="1"/>
</dbReference>
<keyword evidence="6 8" id="KW-0067">ATP-binding</keyword>
<keyword evidence="3" id="KW-0808">Transferase</keyword>